<dbReference type="Proteomes" id="UP001595912">
    <property type="component" value="Unassembled WGS sequence"/>
</dbReference>
<dbReference type="Pfam" id="PF00106">
    <property type="entry name" value="adh_short"/>
    <property type="match status" value="1"/>
</dbReference>
<dbReference type="PRINTS" id="PR00081">
    <property type="entry name" value="GDHRDH"/>
</dbReference>
<sequence length="291" mass="31064">MTRTVVVTGGSAGIGLAAAKRFAAAGDRVILLGRNESRLASALEATRTAAAASAGARGQEPLAIRADFADPSQVRAAAEQVRAACDRVDVLVNNAGGLFRGATCLRVNHLAGFELAHLLLDHLKAAATPGHPARLITTASLAEAWGVLDVDRPLRESLWHRSRWLAYGSSKQANVLFTVEAARRWTPLGILPTAYFPGLVRSRFATTSPLFMLGKLIPVLFASPHRATDTLLWLADAPAPDLAPGGYYFLRRPFAATPRATSPHRAARLWQSSLTAMDETATDKTATDELP</sequence>
<accession>A0ABV9VMR9</accession>
<reference evidence="3" key="1">
    <citation type="journal article" date="2019" name="Int. J. Syst. Evol. Microbiol.">
        <title>The Global Catalogue of Microorganisms (GCM) 10K type strain sequencing project: providing services to taxonomists for standard genome sequencing and annotation.</title>
        <authorList>
            <consortium name="The Broad Institute Genomics Platform"/>
            <consortium name="The Broad Institute Genome Sequencing Center for Infectious Disease"/>
            <person name="Wu L."/>
            <person name="Ma J."/>
        </authorList>
    </citation>
    <scope>NUCLEOTIDE SEQUENCE [LARGE SCALE GENOMIC DNA]</scope>
    <source>
        <strain evidence="3">CGMCC 4.7152</strain>
    </source>
</reference>
<proteinExistence type="predicted"/>
<keyword evidence="1" id="KW-0560">Oxidoreductase</keyword>
<dbReference type="InterPro" id="IPR036291">
    <property type="entry name" value="NAD(P)-bd_dom_sf"/>
</dbReference>
<evidence type="ECO:0000256" key="1">
    <source>
        <dbReference type="ARBA" id="ARBA00023002"/>
    </source>
</evidence>
<dbReference type="RefSeq" id="WP_380113083.1">
    <property type="nucleotide sequence ID" value="NZ_JBHSIU010000005.1"/>
</dbReference>
<protein>
    <submittedName>
        <fullName evidence="2">SDR family NAD(P)-dependent oxidoreductase</fullName>
    </submittedName>
</protein>
<name>A0ABV9VMR9_9ACTN</name>
<organism evidence="2 3">
    <name type="scientific">Dactylosporangium cerinum</name>
    <dbReference type="NCBI Taxonomy" id="1434730"/>
    <lineage>
        <taxon>Bacteria</taxon>
        <taxon>Bacillati</taxon>
        <taxon>Actinomycetota</taxon>
        <taxon>Actinomycetes</taxon>
        <taxon>Micromonosporales</taxon>
        <taxon>Micromonosporaceae</taxon>
        <taxon>Dactylosporangium</taxon>
    </lineage>
</organism>
<dbReference type="SUPFAM" id="SSF51735">
    <property type="entry name" value="NAD(P)-binding Rossmann-fold domains"/>
    <property type="match status" value="1"/>
</dbReference>
<dbReference type="EMBL" id="JBHSIU010000005">
    <property type="protein sequence ID" value="MFC4996860.1"/>
    <property type="molecule type" value="Genomic_DNA"/>
</dbReference>
<evidence type="ECO:0000313" key="2">
    <source>
        <dbReference type="EMBL" id="MFC4996860.1"/>
    </source>
</evidence>
<comment type="caution">
    <text evidence="2">The sequence shown here is derived from an EMBL/GenBank/DDBJ whole genome shotgun (WGS) entry which is preliminary data.</text>
</comment>
<keyword evidence="3" id="KW-1185">Reference proteome</keyword>
<evidence type="ECO:0000313" key="3">
    <source>
        <dbReference type="Proteomes" id="UP001595912"/>
    </source>
</evidence>
<gene>
    <name evidence="2" type="ORF">ACFPIJ_03345</name>
</gene>
<dbReference type="Gene3D" id="3.40.50.720">
    <property type="entry name" value="NAD(P)-binding Rossmann-like Domain"/>
    <property type="match status" value="1"/>
</dbReference>
<dbReference type="PANTHER" id="PTHR43157:SF31">
    <property type="entry name" value="PHOSPHATIDYLINOSITOL-GLYCAN BIOSYNTHESIS CLASS F PROTEIN"/>
    <property type="match status" value="1"/>
</dbReference>
<dbReference type="InterPro" id="IPR002347">
    <property type="entry name" value="SDR_fam"/>
</dbReference>
<dbReference type="PANTHER" id="PTHR43157">
    <property type="entry name" value="PHOSPHATIDYLINOSITOL-GLYCAN BIOSYNTHESIS CLASS F PROTEIN-RELATED"/>
    <property type="match status" value="1"/>
</dbReference>